<evidence type="ECO:0000313" key="1">
    <source>
        <dbReference type="EMBL" id="JAP47864.1"/>
    </source>
</evidence>
<dbReference type="AlphaFoldDB" id="A0A0X3P7D3"/>
<gene>
    <name evidence="1" type="ORF">TR105133</name>
</gene>
<accession>A0A0X3P7D3</accession>
<proteinExistence type="predicted"/>
<organism evidence="1">
    <name type="scientific">Schistocephalus solidus</name>
    <name type="common">Tapeworm</name>
    <dbReference type="NCBI Taxonomy" id="70667"/>
    <lineage>
        <taxon>Eukaryota</taxon>
        <taxon>Metazoa</taxon>
        <taxon>Spiralia</taxon>
        <taxon>Lophotrochozoa</taxon>
        <taxon>Platyhelminthes</taxon>
        <taxon>Cestoda</taxon>
        <taxon>Eucestoda</taxon>
        <taxon>Diphyllobothriidea</taxon>
        <taxon>Diphyllobothriidae</taxon>
        <taxon>Schistocephalus</taxon>
    </lineage>
</organism>
<reference evidence="1" key="1">
    <citation type="submission" date="2016-01" db="EMBL/GenBank/DDBJ databases">
        <title>Reference transcriptome for the parasite Schistocephalus solidus: insights into the molecular evolution of parasitism.</title>
        <authorList>
            <person name="Hebert F.O."/>
            <person name="Grambauer S."/>
            <person name="Barber I."/>
            <person name="Landry C.R."/>
            <person name="Aubin-Horth N."/>
        </authorList>
    </citation>
    <scope>NUCLEOTIDE SEQUENCE</scope>
</reference>
<name>A0A0X3P7D3_SCHSO</name>
<sequence>MIHCNQWSHLRILFPRVSEDDCELITDSSLSLYVANTPCYANCGALVSARGRIVHLHPRGQPTVTYSLIPRAYFSASGSLHQLVKLTANTPHCLLGTLKGEV</sequence>
<dbReference type="EMBL" id="GEEE01015361">
    <property type="protein sequence ID" value="JAP47864.1"/>
    <property type="molecule type" value="Transcribed_RNA"/>
</dbReference>
<protein>
    <submittedName>
        <fullName evidence="1">Uncharacterized protein</fullName>
    </submittedName>
</protein>